<evidence type="ECO:0000256" key="5">
    <source>
        <dbReference type="ARBA" id="ARBA00022833"/>
    </source>
</evidence>
<evidence type="ECO:0000256" key="1">
    <source>
        <dbReference type="ARBA" id="ARBA00004123"/>
    </source>
</evidence>
<dbReference type="PANTHER" id="PTHR10333">
    <property type="entry name" value="INHIBITOR OF GROWTH PROTEIN"/>
    <property type="match status" value="1"/>
</dbReference>
<evidence type="ECO:0000256" key="7">
    <source>
        <dbReference type="PIRSR" id="PIRSR628651-50"/>
    </source>
</evidence>
<dbReference type="SUPFAM" id="SSF57903">
    <property type="entry name" value="FYVE/PHD zinc finger"/>
    <property type="match status" value="1"/>
</dbReference>
<dbReference type="InterPro" id="IPR028651">
    <property type="entry name" value="ING_fam"/>
</dbReference>
<dbReference type="SMART" id="SM00249">
    <property type="entry name" value="PHD"/>
    <property type="match status" value="1"/>
</dbReference>
<sequence>SNTIYSTYISTIDHLPCDIIRSLWLVQSCNLSAEREKNHIHEILLQQNPKTLSELLENKIRELAEQYSHLKEQIQRCNREAVIELEGLHSRLVAHSGELDITVASVEASESQQPHNSEKAQAELREQLKKHYEENPLRSQIEALQEHKLSENIIVRHLGALGNMKIIFKIPKTKKKSHKKRDLKPRKLGHYEGEYTFEDYESNKGLPYVTHIQEEDNEEYEQSTPPPEQYCFCKQPSFGDMIACDNQNCPNGEWFHYKCVGLLSKVEALKYNKQKWYCKESCQKEAERLEKAKKLKQAKKRRTRW</sequence>
<dbReference type="GO" id="GO:0004402">
    <property type="term" value="F:histone acetyltransferase activity"/>
    <property type="evidence" value="ECO:0007669"/>
    <property type="project" value="TreeGrafter"/>
</dbReference>
<feature type="binding site" evidence="8">
    <location>
        <position position="256"/>
    </location>
    <ligand>
        <name>Zn(2+)</name>
        <dbReference type="ChEBI" id="CHEBI:29105"/>
        <label>1</label>
    </ligand>
</feature>
<feature type="site" description="Histone H3K4me3 binding" evidence="7">
    <location>
        <position position="230"/>
    </location>
</feature>
<dbReference type="OrthoDB" id="5411773at2759"/>
<organism evidence="11 12">
    <name type="scientific">Metschnikowia bicuspidata</name>
    <dbReference type="NCBI Taxonomy" id="27322"/>
    <lineage>
        <taxon>Eukaryota</taxon>
        <taxon>Fungi</taxon>
        <taxon>Dikarya</taxon>
        <taxon>Ascomycota</taxon>
        <taxon>Saccharomycotina</taxon>
        <taxon>Pichiomycetes</taxon>
        <taxon>Metschnikowiaceae</taxon>
        <taxon>Metschnikowia</taxon>
    </lineage>
</organism>
<feature type="binding site" evidence="8">
    <location>
        <position position="231"/>
    </location>
    <ligand>
        <name>Zn(2+)</name>
        <dbReference type="ChEBI" id="CHEBI:29105"/>
        <label>1</label>
    </ligand>
</feature>
<feature type="domain" description="Zinc finger PHD-type" evidence="10">
    <location>
        <begin position="230"/>
        <end position="283"/>
    </location>
</feature>
<name>A0A4P9Z9G7_9ASCO</name>
<dbReference type="GO" id="GO:0000123">
    <property type="term" value="C:histone acetyltransferase complex"/>
    <property type="evidence" value="ECO:0007669"/>
    <property type="project" value="TreeGrafter"/>
</dbReference>
<feature type="binding site" evidence="8">
    <location>
        <position position="278"/>
    </location>
    <ligand>
        <name>Zn(2+)</name>
        <dbReference type="ChEBI" id="CHEBI:29105"/>
        <label>2</label>
    </ligand>
</feature>
<keyword evidence="5 8" id="KW-0862">Zinc</keyword>
<feature type="binding site" evidence="8">
    <location>
        <position position="249"/>
    </location>
    <ligand>
        <name>Zn(2+)</name>
        <dbReference type="ChEBI" id="CHEBI:29105"/>
        <label>2</label>
    </ligand>
</feature>
<feature type="binding site" evidence="8">
    <location>
        <position position="244"/>
    </location>
    <ligand>
        <name>Zn(2+)</name>
        <dbReference type="ChEBI" id="CHEBI:29105"/>
        <label>2</label>
    </ligand>
</feature>
<gene>
    <name evidence="11" type="ORF">METBISCDRAFT_8042</name>
</gene>
<feature type="non-terminal residue" evidence="11">
    <location>
        <position position="1"/>
    </location>
</feature>
<evidence type="ECO:0000259" key="10">
    <source>
        <dbReference type="SMART" id="SM00249"/>
    </source>
</evidence>
<keyword evidence="12" id="KW-1185">Reference proteome</keyword>
<evidence type="ECO:0000256" key="6">
    <source>
        <dbReference type="ARBA" id="ARBA00023242"/>
    </source>
</evidence>
<keyword evidence="6" id="KW-0539">Nucleus</keyword>
<dbReference type="CDD" id="cd15505">
    <property type="entry name" value="PHD_ING"/>
    <property type="match status" value="1"/>
</dbReference>
<dbReference type="GO" id="GO:0005634">
    <property type="term" value="C:nucleus"/>
    <property type="evidence" value="ECO:0007669"/>
    <property type="project" value="UniProtKB-SubCell"/>
</dbReference>
<comment type="similarity">
    <text evidence="2">Belongs to the ING family.</text>
</comment>
<dbReference type="EMBL" id="ML004490">
    <property type="protein sequence ID" value="RKP29387.1"/>
    <property type="molecule type" value="Genomic_DNA"/>
</dbReference>
<keyword evidence="3 8" id="KW-0479">Metal-binding</keyword>
<evidence type="ECO:0000256" key="8">
    <source>
        <dbReference type="PIRSR" id="PIRSR628651-51"/>
    </source>
</evidence>
<dbReference type="PANTHER" id="PTHR10333:SF94">
    <property type="entry name" value="FINGER DOMAIN PROTEIN, PUTATIVE (AFU_ORTHOLOGUE AFUA_3G11940)-RELATED"/>
    <property type="match status" value="1"/>
</dbReference>
<feature type="binding site" evidence="8">
    <location>
        <position position="282"/>
    </location>
    <ligand>
        <name>Zn(2+)</name>
        <dbReference type="ChEBI" id="CHEBI:29105"/>
        <label>2</label>
    </ligand>
</feature>
<protein>
    <recommendedName>
        <fullName evidence="10">Zinc finger PHD-type domain-containing protein</fullName>
    </recommendedName>
</protein>
<feature type="binding site" evidence="8">
    <location>
        <position position="233"/>
    </location>
    <ligand>
        <name>Zn(2+)</name>
        <dbReference type="ChEBI" id="CHEBI:29105"/>
        <label>1</label>
    </ligand>
</feature>
<feature type="non-terminal residue" evidence="11">
    <location>
        <position position="305"/>
    </location>
</feature>
<reference evidence="12" key="1">
    <citation type="journal article" date="2018" name="Nat. Microbiol.">
        <title>Leveraging single-cell genomics to expand the fungal tree of life.</title>
        <authorList>
            <person name="Ahrendt S.R."/>
            <person name="Quandt C.A."/>
            <person name="Ciobanu D."/>
            <person name="Clum A."/>
            <person name="Salamov A."/>
            <person name="Andreopoulos B."/>
            <person name="Cheng J.F."/>
            <person name="Woyke T."/>
            <person name="Pelin A."/>
            <person name="Henrissat B."/>
            <person name="Reynolds N.K."/>
            <person name="Benny G.L."/>
            <person name="Smith M.E."/>
            <person name="James T.Y."/>
            <person name="Grigoriev I.V."/>
        </authorList>
    </citation>
    <scope>NUCLEOTIDE SEQUENCE [LARGE SCALE GENOMIC DNA]</scope>
    <source>
        <strain evidence="12">Baker2002</strain>
    </source>
</reference>
<dbReference type="GO" id="GO:0006355">
    <property type="term" value="P:regulation of DNA-templated transcription"/>
    <property type="evidence" value="ECO:0007669"/>
    <property type="project" value="TreeGrafter"/>
</dbReference>
<feature type="site" description="Histone H3K4me3 binding" evidence="7">
    <location>
        <position position="245"/>
    </location>
</feature>
<feature type="binding site" evidence="8">
    <location>
        <position position="259"/>
    </location>
    <ligand>
        <name>Zn(2+)</name>
        <dbReference type="ChEBI" id="CHEBI:29105"/>
        <label>1</label>
    </ligand>
</feature>
<feature type="site" description="Histone H3K4me3 binding" evidence="7">
    <location>
        <position position="254"/>
    </location>
</feature>
<dbReference type="AlphaFoldDB" id="A0A4P9Z9G7"/>
<dbReference type="InterPro" id="IPR001965">
    <property type="entry name" value="Znf_PHD"/>
</dbReference>
<dbReference type="InterPro" id="IPR011011">
    <property type="entry name" value="Znf_FYVE_PHD"/>
</dbReference>
<dbReference type="Proteomes" id="UP000268321">
    <property type="component" value="Unassembled WGS sequence"/>
</dbReference>
<evidence type="ECO:0000313" key="12">
    <source>
        <dbReference type="Proteomes" id="UP000268321"/>
    </source>
</evidence>
<evidence type="ECO:0000256" key="9">
    <source>
        <dbReference type="SAM" id="Coils"/>
    </source>
</evidence>
<keyword evidence="9" id="KW-0175">Coiled coil</keyword>
<proteinExistence type="inferred from homology"/>
<dbReference type="InterPro" id="IPR013083">
    <property type="entry name" value="Znf_RING/FYVE/PHD"/>
</dbReference>
<accession>A0A4P9Z9G7</accession>
<evidence type="ECO:0000313" key="11">
    <source>
        <dbReference type="EMBL" id="RKP29387.1"/>
    </source>
</evidence>
<comment type="subcellular location">
    <subcellularLocation>
        <location evidence="1">Nucleus</location>
    </subcellularLocation>
</comment>
<dbReference type="GO" id="GO:0008270">
    <property type="term" value="F:zinc ion binding"/>
    <property type="evidence" value="ECO:0007669"/>
    <property type="project" value="UniProtKB-KW"/>
</dbReference>
<feature type="site" description="Histone H3K4me3 binding" evidence="7">
    <location>
        <position position="241"/>
    </location>
</feature>
<feature type="coiled-coil region" evidence="9">
    <location>
        <begin position="53"/>
        <end position="80"/>
    </location>
</feature>
<evidence type="ECO:0000256" key="4">
    <source>
        <dbReference type="ARBA" id="ARBA00022771"/>
    </source>
</evidence>
<keyword evidence="4" id="KW-0863">Zinc-finger</keyword>
<dbReference type="Gene3D" id="3.30.40.10">
    <property type="entry name" value="Zinc/RING finger domain, C3HC4 (zinc finger)"/>
    <property type="match status" value="1"/>
</dbReference>
<evidence type="ECO:0000256" key="2">
    <source>
        <dbReference type="ARBA" id="ARBA00010210"/>
    </source>
</evidence>
<evidence type="ECO:0000256" key="3">
    <source>
        <dbReference type="ARBA" id="ARBA00022723"/>
    </source>
</evidence>